<name>A0A1L9UHX3_ASPBC</name>
<sequence>MKSIYLAIATLAYGATASFRIGYRGRDDQHAIPNLADPNLPIIFSSDLSDIPGLDLWESGDASAGSAGQVVILNTYLRRYILCNVQSGGCQLADQGSLFRPAESSVPSDSDSDSDSNYYLFILDQGTDDGSTTTWTLTGGNDLHVELLDASNDAQWISIEDYEEDGEDDDEEA</sequence>
<keyword evidence="2" id="KW-1185">Reference proteome</keyword>
<dbReference type="RefSeq" id="XP_067478472.1">
    <property type="nucleotide sequence ID" value="XM_067622840.1"/>
</dbReference>
<gene>
    <name evidence="1" type="ORF">ASPBRDRAFT_30951</name>
</gene>
<dbReference type="OMA" id="YYHLFAT"/>
<reference evidence="2" key="1">
    <citation type="journal article" date="2017" name="Genome Biol.">
        <title>Comparative genomics reveals high biological diversity and specific adaptations in the industrially and medically important fungal genus Aspergillus.</title>
        <authorList>
            <person name="de Vries R.P."/>
            <person name="Riley R."/>
            <person name="Wiebenga A."/>
            <person name="Aguilar-Osorio G."/>
            <person name="Amillis S."/>
            <person name="Uchima C.A."/>
            <person name="Anderluh G."/>
            <person name="Asadollahi M."/>
            <person name="Askin M."/>
            <person name="Barry K."/>
            <person name="Battaglia E."/>
            <person name="Bayram O."/>
            <person name="Benocci T."/>
            <person name="Braus-Stromeyer S.A."/>
            <person name="Caldana C."/>
            <person name="Canovas D."/>
            <person name="Cerqueira G.C."/>
            <person name="Chen F."/>
            <person name="Chen W."/>
            <person name="Choi C."/>
            <person name="Clum A."/>
            <person name="Dos Santos R.A."/>
            <person name="Damasio A.R."/>
            <person name="Diallinas G."/>
            <person name="Emri T."/>
            <person name="Fekete E."/>
            <person name="Flipphi M."/>
            <person name="Freyberg S."/>
            <person name="Gallo A."/>
            <person name="Gournas C."/>
            <person name="Habgood R."/>
            <person name="Hainaut M."/>
            <person name="Harispe M.L."/>
            <person name="Henrissat B."/>
            <person name="Hilden K.S."/>
            <person name="Hope R."/>
            <person name="Hossain A."/>
            <person name="Karabika E."/>
            <person name="Karaffa L."/>
            <person name="Karanyi Z."/>
            <person name="Krasevec N."/>
            <person name="Kuo A."/>
            <person name="Kusch H."/>
            <person name="LaButti K."/>
            <person name="Lagendijk E.L."/>
            <person name="Lapidus A."/>
            <person name="Levasseur A."/>
            <person name="Lindquist E."/>
            <person name="Lipzen A."/>
            <person name="Logrieco A.F."/>
            <person name="MacCabe A."/>
            <person name="Maekelae M.R."/>
            <person name="Malavazi I."/>
            <person name="Melin P."/>
            <person name="Meyer V."/>
            <person name="Mielnichuk N."/>
            <person name="Miskei M."/>
            <person name="Molnar A.P."/>
            <person name="Mule G."/>
            <person name="Ngan C.Y."/>
            <person name="Orejas M."/>
            <person name="Orosz E."/>
            <person name="Ouedraogo J.P."/>
            <person name="Overkamp K.M."/>
            <person name="Park H.-S."/>
            <person name="Perrone G."/>
            <person name="Piumi F."/>
            <person name="Punt P.J."/>
            <person name="Ram A.F."/>
            <person name="Ramon A."/>
            <person name="Rauscher S."/>
            <person name="Record E."/>
            <person name="Riano-Pachon D.M."/>
            <person name="Robert V."/>
            <person name="Roehrig J."/>
            <person name="Ruller R."/>
            <person name="Salamov A."/>
            <person name="Salih N.S."/>
            <person name="Samson R.A."/>
            <person name="Sandor E."/>
            <person name="Sanguinetti M."/>
            <person name="Schuetze T."/>
            <person name="Sepcic K."/>
            <person name="Shelest E."/>
            <person name="Sherlock G."/>
            <person name="Sophianopoulou V."/>
            <person name="Squina F.M."/>
            <person name="Sun H."/>
            <person name="Susca A."/>
            <person name="Todd R.B."/>
            <person name="Tsang A."/>
            <person name="Unkles S.E."/>
            <person name="van de Wiele N."/>
            <person name="van Rossen-Uffink D."/>
            <person name="Oliveira J.V."/>
            <person name="Vesth T.C."/>
            <person name="Visser J."/>
            <person name="Yu J.-H."/>
            <person name="Zhou M."/>
            <person name="Andersen M.R."/>
            <person name="Archer D.B."/>
            <person name="Baker S.E."/>
            <person name="Benoit I."/>
            <person name="Brakhage A.A."/>
            <person name="Braus G.H."/>
            <person name="Fischer R."/>
            <person name="Frisvad J.C."/>
            <person name="Goldman G.H."/>
            <person name="Houbraken J."/>
            <person name="Oakley B."/>
            <person name="Pocsi I."/>
            <person name="Scazzocchio C."/>
            <person name="Seiboth B."/>
            <person name="vanKuyk P.A."/>
            <person name="Wortman J."/>
            <person name="Dyer P.S."/>
            <person name="Grigoriev I.V."/>
        </authorList>
    </citation>
    <scope>NUCLEOTIDE SEQUENCE [LARGE SCALE GENOMIC DNA]</scope>
    <source>
        <strain evidence="2">CBS 101740 / IMI 381727 / IBT 21946</strain>
    </source>
</reference>
<dbReference type="Proteomes" id="UP000184499">
    <property type="component" value="Unassembled WGS sequence"/>
</dbReference>
<organism evidence="1 2">
    <name type="scientific">Aspergillus brasiliensis (strain CBS 101740 / IMI 381727 / IBT 21946)</name>
    <dbReference type="NCBI Taxonomy" id="767769"/>
    <lineage>
        <taxon>Eukaryota</taxon>
        <taxon>Fungi</taxon>
        <taxon>Dikarya</taxon>
        <taxon>Ascomycota</taxon>
        <taxon>Pezizomycotina</taxon>
        <taxon>Eurotiomycetes</taxon>
        <taxon>Eurotiomycetidae</taxon>
        <taxon>Eurotiales</taxon>
        <taxon>Aspergillaceae</taxon>
        <taxon>Aspergillus</taxon>
        <taxon>Aspergillus subgen. Circumdati</taxon>
    </lineage>
</organism>
<accession>A0A1L9UHX3</accession>
<dbReference type="GeneID" id="93575328"/>
<evidence type="ECO:0000313" key="2">
    <source>
        <dbReference type="Proteomes" id="UP000184499"/>
    </source>
</evidence>
<dbReference type="AlphaFoldDB" id="A0A1L9UHX3"/>
<evidence type="ECO:0000313" key="1">
    <source>
        <dbReference type="EMBL" id="OJJ71224.1"/>
    </source>
</evidence>
<dbReference type="VEuPathDB" id="FungiDB:ASPBRDRAFT_30951"/>
<proteinExistence type="predicted"/>
<dbReference type="EMBL" id="KV878685">
    <property type="protein sequence ID" value="OJJ71224.1"/>
    <property type="molecule type" value="Genomic_DNA"/>
</dbReference>
<protein>
    <submittedName>
        <fullName evidence="1">Uncharacterized protein</fullName>
    </submittedName>
</protein>